<protein>
    <recommendedName>
        <fullName evidence="5">TPM domain-containing protein</fullName>
    </recommendedName>
</protein>
<sequence length="487" mass="50531">MSSDLKRGAAQPPSARLTAPPSTRALSSSRGPSSLVLALLTLLTLLAFLGPLVAAAAPASAAPSPGAKIADALRTSPVYVDPSYAESAVPPARQKELAAQIRKTGLPIKVALVPLAKGDAFGGNPDTLAAVVRDHLDDRGEEGILITTEEWNDDIRGFEWPGRKHQARDAVGAVGLMDEFDDAGLAELTAEAIRLIERGDGKATYDKATKEMDKQLDDDLSDHAGDDPGAAGGAGDSGRPAWSVLVVAAVVAAALLTGAALLVRSGHRRRFRSGASAHPRAPFAFPQAVFAAAHAADEAELRRRAETEVLTLGEAARAADAETTPGLRRALDAYAAAGTVLDSARGLPDLAGVLALVTEGRDALDGTPDPLPLCFFNPLHGRASRTIVWRPLGHRDQLRVSPCADCARAVRERRAPEVLTDTSETGPGGVPLPYFEVDAATSVWAATGYGSLIGGGRGSDGSDGGDDSADGLARRVARGDFSRGRRG</sequence>
<gene>
    <name evidence="3" type="ORF">ABZ921_37120</name>
</gene>
<accession>A0ABV3BZ22</accession>
<keyword evidence="2" id="KW-1133">Transmembrane helix</keyword>
<comment type="caution">
    <text evidence="3">The sequence shown here is derived from an EMBL/GenBank/DDBJ whole genome shotgun (WGS) entry which is preliminary data.</text>
</comment>
<keyword evidence="2" id="KW-0812">Transmembrane</keyword>
<feature type="region of interest" description="Disordered" evidence="1">
    <location>
        <begin position="1"/>
        <end position="29"/>
    </location>
</feature>
<feature type="compositionally biased region" description="Basic and acidic residues" evidence="1">
    <location>
        <begin position="477"/>
        <end position="487"/>
    </location>
</feature>
<feature type="compositionally biased region" description="Polar residues" evidence="1">
    <location>
        <begin position="20"/>
        <end position="29"/>
    </location>
</feature>
<evidence type="ECO:0000256" key="1">
    <source>
        <dbReference type="SAM" id="MobiDB-lite"/>
    </source>
</evidence>
<keyword evidence="4" id="KW-1185">Reference proteome</keyword>
<keyword evidence="2" id="KW-0472">Membrane</keyword>
<dbReference type="EMBL" id="JBEYXV010000025">
    <property type="protein sequence ID" value="MEU6826268.1"/>
    <property type="molecule type" value="Genomic_DNA"/>
</dbReference>
<evidence type="ECO:0000256" key="2">
    <source>
        <dbReference type="SAM" id="Phobius"/>
    </source>
</evidence>
<evidence type="ECO:0000313" key="3">
    <source>
        <dbReference type="EMBL" id="MEU6826268.1"/>
    </source>
</evidence>
<reference evidence="3 4" key="1">
    <citation type="submission" date="2024-06" db="EMBL/GenBank/DDBJ databases">
        <title>The Natural Products Discovery Center: Release of the First 8490 Sequenced Strains for Exploring Actinobacteria Biosynthetic Diversity.</title>
        <authorList>
            <person name="Kalkreuter E."/>
            <person name="Kautsar S.A."/>
            <person name="Yang D."/>
            <person name="Bader C.D."/>
            <person name="Teijaro C.N."/>
            <person name="Fluegel L."/>
            <person name="Davis C.M."/>
            <person name="Simpson J.R."/>
            <person name="Lauterbach L."/>
            <person name="Steele A.D."/>
            <person name="Gui C."/>
            <person name="Meng S."/>
            <person name="Li G."/>
            <person name="Viehrig K."/>
            <person name="Ye F."/>
            <person name="Su P."/>
            <person name="Kiefer A.F."/>
            <person name="Nichols A."/>
            <person name="Cepeda A.J."/>
            <person name="Yan W."/>
            <person name="Fan B."/>
            <person name="Jiang Y."/>
            <person name="Adhikari A."/>
            <person name="Zheng C.-J."/>
            <person name="Schuster L."/>
            <person name="Cowan T.M."/>
            <person name="Smanski M.J."/>
            <person name="Chevrette M.G."/>
            <person name="De Carvalho L.P.S."/>
            <person name="Shen B."/>
        </authorList>
    </citation>
    <scope>NUCLEOTIDE SEQUENCE [LARGE SCALE GENOMIC DNA]</scope>
    <source>
        <strain evidence="3 4">NPDC046838</strain>
    </source>
</reference>
<feature type="transmembrane region" description="Helical" evidence="2">
    <location>
        <begin position="241"/>
        <end position="263"/>
    </location>
</feature>
<proteinExistence type="predicted"/>
<evidence type="ECO:0008006" key="5">
    <source>
        <dbReference type="Google" id="ProtNLM"/>
    </source>
</evidence>
<organism evidence="3 4">
    <name type="scientific">Streptomyces atriruber</name>
    <dbReference type="NCBI Taxonomy" id="545121"/>
    <lineage>
        <taxon>Bacteria</taxon>
        <taxon>Bacillati</taxon>
        <taxon>Actinomycetota</taxon>
        <taxon>Actinomycetes</taxon>
        <taxon>Kitasatosporales</taxon>
        <taxon>Streptomycetaceae</taxon>
        <taxon>Streptomyces</taxon>
    </lineage>
</organism>
<evidence type="ECO:0000313" key="4">
    <source>
        <dbReference type="Proteomes" id="UP001551176"/>
    </source>
</evidence>
<name>A0ABV3BZ22_9ACTN</name>
<feature type="region of interest" description="Disordered" evidence="1">
    <location>
        <begin position="217"/>
        <end position="237"/>
    </location>
</feature>
<feature type="compositionally biased region" description="Basic and acidic residues" evidence="1">
    <location>
        <begin position="217"/>
        <end position="226"/>
    </location>
</feature>
<dbReference type="Proteomes" id="UP001551176">
    <property type="component" value="Unassembled WGS sequence"/>
</dbReference>
<feature type="region of interest" description="Disordered" evidence="1">
    <location>
        <begin position="454"/>
        <end position="487"/>
    </location>
</feature>
<dbReference type="RefSeq" id="WP_359357334.1">
    <property type="nucleotide sequence ID" value="NZ_JBEYXV010000025.1"/>
</dbReference>